<dbReference type="GO" id="GO:0004252">
    <property type="term" value="F:serine-type endopeptidase activity"/>
    <property type="evidence" value="ECO:0007669"/>
    <property type="project" value="InterPro"/>
</dbReference>
<evidence type="ECO:0000313" key="12">
    <source>
        <dbReference type="Proteomes" id="UP000288227"/>
    </source>
</evidence>
<feature type="binding site" evidence="8">
    <location>
        <position position="175"/>
    </location>
    <ligand>
        <name>substrate</name>
    </ligand>
</feature>
<dbReference type="PANTHER" id="PTHR22939">
    <property type="entry name" value="SERINE PROTEASE FAMILY S1C HTRA-RELATED"/>
    <property type="match status" value="1"/>
</dbReference>
<keyword evidence="2" id="KW-0645">Protease</keyword>
<dbReference type="Pfam" id="PF13365">
    <property type="entry name" value="Trypsin_2"/>
    <property type="match status" value="1"/>
</dbReference>
<dbReference type="PROSITE" id="PS50106">
    <property type="entry name" value="PDZ"/>
    <property type="match status" value="1"/>
</dbReference>
<feature type="active site" description="Charge relay system" evidence="7">
    <location>
        <position position="175"/>
    </location>
</feature>
<dbReference type="Gene3D" id="2.30.42.10">
    <property type="match status" value="2"/>
</dbReference>
<dbReference type="Gene3D" id="2.40.10.120">
    <property type="match status" value="1"/>
</dbReference>
<gene>
    <name evidence="11" type="ORF">SanaruYs_05830</name>
</gene>
<feature type="chain" id="PRO_5019094229" evidence="9">
    <location>
        <begin position="26"/>
        <end position="504"/>
    </location>
</feature>
<dbReference type="SUPFAM" id="SSF50494">
    <property type="entry name" value="Trypsin-like serine proteases"/>
    <property type="match status" value="1"/>
</dbReference>
<evidence type="ECO:0000256" key="3">
    <source>
        <dbReference type="ARBA" id="ARBA00022729"/>
    </source>
</evidence>
<feature type="binding site" evidence="8">
    <location>
        <begin position="250"/>
        <end position="252"/>
    </location>
    <ligand>
        <name>substrate</name>
    </ligand>
</feature>
<accession>A0A401U612</accession>
<keyword evidence="6" id="KW-0720">Serine protease</keyword>
<evidence type="ECO:0000256" key="2">
    <source>
        <dbReference type="ARBA" id="ARBA00022670"/>
    </source>
</evidence>
<dbReference type="InterPro" id="IPR009003">
    <property type="entry name" value="Peptidase_S1_PA"/>
</dbReference>
<evidence type="ECO:0000256" key="8">
    <source>
        <dbReference type="PIRSR" id="PIRSR611782-2"/>
    </source>
</evidence>
<sequence>MQQFKKLFSLPFMILLSITIGGCEAQINKEAEKDRSIDNHTISIEKKQSAGKGKIDTNQFEINAKLPTTDFRYAASKVTPAVVHVNCTWKANENQEELRQYDPFKDFFGDDWFRFFEPFRQRGPVEGSASGVILTADGYIITNNHVVQDADEVDIILHDQRSYKAKIIGSDPTTDLALLKIEETDLSFIEFGDSDNVEVGEWVLAVGNPFNLASTVTAGIISAKARNIGILKDREAVESFLQTDAAVNPGNSGGALVDLNGKLIGVNTAIATPTGTYAGYSFAIPVNIVKKVTNDLLNYGAVQRGYLGIIIRDMTGEIAKELDIRFTPGVYVDSLTKDGAASIAGIKAKDIIIKIDERKIETSPELQEIVAKHRPGEKLNVTFLRKGEERQAVVILQGAQQIASVSGKEYSKILDELGVEVQELTAKERTHYKLKGGIKITSITKGKIQSFTNIKKGFIIIKVNHTQIFTKDDFIRALENMKGQVIIEGVYPYSSGYFSYGFTM</sequence>
<keyword evidence="3 9" id="KW-0732">Signal</keyword>
<evidence type="ECO:0000256" key="4">
    <source>
        <dbReference type="ARBA" id="ARBA00022737"/>
    </source>
</evidence>
<dbReference type="InterPro" id="IPR001478">
    <property type="entry name" value="PDZ"/>
</dbReference>
<feature type="signal peptide" evidence="9">
    <location>
        <begin position="1"/>
        <end position="25"/>
    </location>
</feature>
<feature type="domain" description="PDZ" evidence="10">
    <location>
        <begin position="296"/>
        <end position="387"/>
    </location>
</feature>
<name>A0A401U612_9BACT</name>
<dbReference type="OrthoDB" id="9758917at2"/>
<evidence type="ECO:0000259" key="10">
    <source>
        <dbReference type="PROSITE" id="PS50106"/>
    </source>
</evidence>
<dbReference type="SUPFAM" id="SSF50156">
    <property type="entry name" value="PDZ domain-like"/>
    <property type="match status" value="2"/>
</dbReference>
<dbReference type="Proteomes" id="UP000288227">
    <property type="component" value="Unassembled WGS sequence"/>
</dbReference>
<dbReference type="GO" id="GO:0006508">
    <property type="term" value="P:proteolysis"/>
    <property type="evidence" value="ECO:0007669"/>
    <property type="project" value="UniProtKB-KW"/>
</dbReference>
<feature type="binding site" evidence="8">
    <location>
        <position position="145"/>
    </location>
    <ligand>
        <name>substrate</name>
    </ligand>
</feature>
<evidence type="ECO:0000256" key="9">
    <source>
        <dbReference type="SAM" id="SignalP"/>
    </source>
</evidence>
<dbReference type="PANTHER" id="PTHR22939:SF129">
    <property type="entry name" value="SERINE PROTEASE HTRA2, MITOCHONDRIAL"/>
    <property type="match status" value="1"/>
</dbReference>
<dbReference type="InterPro" id="IPR011782">
    <property type="entry name" value="Pept_S1C_Do"/>
</dbReference>
<reference evidence="11 12" key="1">
    <citation type="submission" date="2018-11" db="EMBL/GenBank/DDBJ databases">
        <title>Chryseotalea sanarue gen. nov., sp., nov., a member of the family Cytophagaceae, isolated from a brackish lake in Hamamatsu Japan.</title>
        <authorList>
            <person name="Maejima Y."/>
            <person name="Iino T."/>
            <person name="Muraguchi Y."/>
            <person name="Fukuda K."/>
            <person name="Ohkuma M."/>
            <person name="Moriuchi R."/>
            <person name="Dohra H."/>
            <person name="Kimbara K."/>
            <person name="Shintani M."/>
        </authorList>
    </citation>
    <scope>NUCLEOTIDE SEQUENCE [LARGE SCALE GENOMIC DNA]</scope>
    <source>
        <strain evidence="11 12">Ys</strain>
    </source>
</reference>
<dbReference type="InterPro" id="IPR036034">
    <property type="entry name" value="PDZ_sf"/>
</dbReference>
<protein>
    <submittedName>
        <fullName evidence="11">PDZ domain-containing protein</fullName>
    </submittedName>
</protein>
<evidence type="ECO:0000256" key="5">
    <source>
        <dbReference type="ARBA" id="ARBA00022801"/>
    </source>
</evidence>
<dbReference type="PROSITE" id="PS51257">
    <property type="entry name" value="PROKAR_LIPOPROTEIN"/>
    <property type="match status" value="1"/>
</dbReference>
<dbReference type="Pfam" id="PF13180">
    <property type="entry name" value="PDZ_2"/>
    <property type="match status" value="1"/>
</dbReference>
<keyword evidence="5" id="KW-0378">Hydrolase</keyword>
<dbReference type="EMBL" id="BHXQ01000001">
    <property type="protein sequence ID" value="GCC50368.1"/>
    <property type="molecule type" value="Genomic_DNA"/>
</dbReference>
<dbReference type="NCBIfam" id="TIGR02037">
    <property type="entry name" value="degP_htrA_DO"/>
    <property type="match status" value="1"/>
</dbReference>
<evidence type="ECO:0000256" key="7">
    <source>
        <dbReference type="PIRSR" id="PIRSR611782-1"/>
    </source>
</evidence>
<feature type="active site" description="Charge relay system" evidence="7">
    <location>
        <position position="145"/>
    </location>
</feature>
<organism evidence="11 12">
    <name type="scientific">Chryseotalea sanaruensis</name>
    <dbReference type="NCBI Taxonomy" id="2482724"/>
    <lineage>
        <taxon>Bacteria</taxon>
        <taxon>Pseudomonadati</taxon>
        <taxon>Bacteroidota</taxon>
        <taxon>Cytophagia</taxon>
        <taxon>Cytophagales</taxon>
        <taxon>Chryseotaleaceae</taxon>
        <taxon>Chryseotalea</taxon>
    </lineage>
</organism>
<feature type="active site" description="Charge relay system" evidence="7">
    <location>
        <position position="252"/>
    </location>
</feature>
<dbReference type="SMART" id="SM00228">
    <property type="entry name" value="PDZ"/>
    <property type="match status" value="2"/>
</dbReference>
<keyword evidence="12" id="KW-1185">Reference proteome</keyword>
<evidence type="ECO:0000256" key="6">
    <source>
        <dbReference type="ARBA" id="ARBA00022825"/>
    </source>
</evidence>
<evidence type="ECO:0000256" key="1">
    <source>
        <dbReference type="ARBA" id="ARBA00010541"/>
    </source>
</evidence>
<dbReference type="InterPro" id="IPR001940">
    <property type="entry name" value="Peptidase_S1C"/>
</dbReference>
<dbReference type="PRINTS" id="PR00834">
    <property type="entry name" value="PROTEASES2C"/>
</dbReference>
<comment type="similarity">
    <text evidence="1">Belongs to the peptidase S1C family.</text>
</comment>
<proteinExistence type="inferred from homology"/>
<keyword evidence="4" id="KW-0677">Repeat</keyword>
<dbReference type="RefSeq" id="WP_127121009.1">
    <property type="nucleotide sequence ID" value="NZ_BHXQ01000001.1"/>
</dbReference>
<evidence type="ECO:0000313" key="11">
    <source>
        <dbReference type="EMBL" id="GCC50368.1"/>
    </source>
</evidence>
<comment type="caution">
    <text evidence="11">The sequence shown here is derived from an EMBL/GenBank/DDBJ whole genome shotgun (WGS) entry which is preliminary data.</text>
</comment>
<dbReference type="AlphaFoldDB" id="A0A401U612"/>